<dbReference type="STRING" id="1427518.XSR1_40028"/>
<comment type="caution">
    <text evidence="1">The sequence shown here is derived from an EMBL/GenBank/DDBJ whole genome shotgun (WGS) entry which is preliminary data.</text>
</comment>
<dbReference type="EMBL" id="CBXF010000099">
    <property type="protein sequence ID" value="CDL83981.1"/>
    <property type="molecule type" value="Genomic_DNA"/>
</dbReference>
<sequence length="49" mass="6016">MKDVRQTPLTALKLTKYSERCKYIYERWPPYFYLDALDIFRPVFSNPLK</sequence>
<gene>
    <name evidence="1" type="ORF">XSR1_40028</name>
</gene>
<protein>
    <submittedName>
        <fullName evidence="1">Uncharacterized protein</fullName>
    </submittedName>
</protein>
<reference evidence="1" key="1">
    <citation type="submission" date="2013-11" db="EMBL/GenBank/DDBJ databases">
        <title>Draft genome sequence and annotation of the entomopathogenic bacteria, Xenorhabdus cabanillasi strain JM26 and Xenorhabdus szentirmai strain DSM 16338.</title>
        <authorList>
            <person name="Gualtieri M."/>
            <person name="Ogier J.C."/>
            <person name="Pages S."/>
            <person name="Givaudan A."/>
            <person name="Gaudriault S."/>
        </authorList>
    </citation>
    <scope>NUCLEOTIDE SEQUENCE [LARGE SCALE GENOMIC DNA]</scope>
    <source>
        <strain evidence="1">DSM 16338</strain>
    </source>
</reference>
<dbReference type="Proteomes" id="UP000019202">
    <property type="component" value="Unassembled WGS sequence"/>
</dbReference>
<evidence type="ECO:0000313" key="1">
    <source>
        <dbReference type="EMBL" id="CDL83981.1"/>
    </source>
</evidence>
<organism evidence="1 2">
    <name type="scientific">Xenorhabdus szentirmaii DSM 16338</name>
    <dbReference type="NCBI Taxonomy" id="1427518"/>
    <lineage>
        <taxon>Bacteria</taxon>
        <taxon>Pseudomonadati</taxon>
        <taxon>Pseudomonadota</taxon>
        <taxon>Gammaproteobacteria</taxon>
        <taxon>Enterobacterales</taxon>
        <taxon>Morganellaceae</taxon>
        <taxon>Xenorhabdus</taxon>
    </lineage>
</organism>
<keyword evidence="2" id="KW-1185">Reference proteome</keyword>
<accession>W1J2B0</accession>
<dbReference type="AlphaFoldDB" id="W1J2B0"/>
<name>W1J2B0_9GAMM</name>
<evidence type="ECO:0000313" key="2">
    <source>
        <dbReference type="Proteomes" id="UP000019202"/>
    </source>
</evidence>
<proteinExistence type="predicted"/>